<dbReference type="InterPro" id="IPR019826">
    <property type="entry name" value="Carboxylesterase_B_AS"/>
</dbReference>
<dbReference type="EC" id="3.1.1.-" evidence="3"/>
<evidence type="ECO:0000259" key="4">
    <source>
        <dbReference type="Pfam" id="PF00135"/>
    </source>
</evidence>
<accession>A0A8H5FU96</accession>
<evidence type="ECO:0000313" key="6">
    <source>
        <dbReference type="Proteomes" id="UP000559256"/>
    </source>
</evidence>
<dbReference type="Proteomes" id="UP000559256">
    <property type="component" value="Unassembled WGS sequence"/>
</dbReference>
<reference evidence="5 6" key="1">
    <citation type="journal article" date="2020" name="ISME J.">
        <title>Uncovering the hidden diversity of litter-decomposition mechanisms in mushroom-forming fungi.</title>
        <authorList>
            <person name="Floudas D."/>
            <person name="Bentzer J."/>
            <person name="Ahren D."/>
            <person name="Johansson T."/>
            <person name="Persson P."/>
            <person name="Tunlid A."/>
        </authorList>
    </citation>
    <scope>NUCLEOTIDE SEQUENCE [LARGE SCALE GENOMIC DNA]</scope>
    <source>
        <strain evidence="5 6">CBS 291.85</strain>
    </source>
</reference>
<feature type="domain" description="Carboxylesterase type B" evidence="4">
    <location>
        <begin position="88"/>
        <end position="528"/>
    </location>
</feature>
<dbReference type="PROSITE" id="PS00941">
    <property type="entry name" value="CARBOXYLESTERASE_B_2"/>
    <property type="match status" value="1"/>
</dbReference>
<keyword evidence="6" id="KW-1185">Reference proteome</keyword>
<dbReference type="AlphaFoldDB" id="A0A8H5FU96"/>
<gene>
    <name evidence="5" type="ORF">D9758_011788</name>
</gene>
<protein>
    <recommendedName>
        <fullName evidence="3">Carboxylic ester hydrolase</fullName>
        <ecNumber evidence="3">3.1.1.-</ecNumber>
    </recommendedName>
</protein>
<evidence type="ECO:0000256" key="3">
    <source>
        <dbReference type="RuleBase" id="RU361235"/>
    </source>
</evidence>
<dbReference type="Gene3D" id="3.40.50.1820">
    <property type="entry name" value="alpha/beta hydrolase"/>
    <property type="match status" value="1"/>
</dbReference>
<dbReference type="PANTHER" id="PTHR43918">
    <property type="entry name" value="ACETYLCHOLINESTERASE"/>
    <property type="match status" value="1"/>
</dbReference>
<evidence type="ECO:0000256" key="2">
    <source>
        <dbReference type="ARBA" id="ARBA00022801"/>
    </source>
</evidence>
<dbReference type="OrthoDB" id="408631at2759"/>
<dbReference type="PANTHER" id="PTHR43918:SF4">
    <property type="entry name" value="CARBOXYLIC ESTER HYDROLASE"/>
    <property type="match status" value="1"/>
</dbReference>
<dbReference type="InterPro" id="IPR002018">
    <property type="entry name" value="CarbesteraseB"/>
</dbReference>
<proteinExistence type="inferred from homology"/>
<dbReference type="InterPro" id="IPR050654">
    <property type="entry name" value="AChE-related_enzymes"/>
</dbReference>
<dbReference type="InterPro" id="IPR029058">
    <property type="entry name" value="AB_hydrolase_fold"/>
</dbReference>
<evidence type="ECO:0000256" key="1">
    <source>
        <dbReference type="ARBA" id="ARBA00005964"/>
    </source>
</evidence>
<dbReference type="InterPro" id="IPR019819">
    <property type="entry name" value="Carboxylesterase_B_CS"/>
</dbReference>
<name>A0A8H5FU96_9AGAR</name>
<sequence length="557" mass="59601">MPRVFSQTSLGLSASTKMRTFAKWFGLLLTGITSTLAATVTIRTTSGRLNGVEEDGGKSAFNVVQGHRESSLILLPTQSELNVNALQRFAQPPVGALRWEPPVPFISSASSDATKLGPSCIQQFPNELSIQLFNNAQNPPAENEDCLFLNIWAPSTSQGNKRKPVVIWLYGGGLTFGTGSLPAYDGTSIVKNQDILIVTLNYRTNVFGFPSSPDLPLRGNNLGFFDQELAMTWVQQNIANFGGDPTQVTIMGQSAGSASVSSAIVRFPKNPPFRAGILFSGPPRDLLPTPSFATFNQVAAAVGCNQNPGPARLSCLKRVPAATIKQFINGPGVLLAYGTPVVDNITTFTNGIERIRSGDVAQVPVFIGNTQDDGSLFAVGMSNLTAFLETLPGQISPDLVRSLYPGLNDSAIVAAAGRDLSFTCGVSLSAAAFVEAGVSVFRYEYGAVFPDLQLFPMAGAWHSSELPELFGTFNATTATPNEVTLSKTFQTVVANFIKNPNTSPAPNWPKYKPGSNTRTLAKLAYEGNVELRNVVMAVESDSADGPCQLWNRFLDLN</sequence>
<evidence type="ECO:0000313" key="5">
    <source>
        <dbReference type="EMBL" id="KAF5349361.1"/>
    </source>
</evidence>
<comment type="similarity">
    <text evidence="1 3">Belongs to the type-B carboxylesterase/lipase family.</text>
</comment>
<dbReference type="GO" id="GO:0052689">
    <property type="term" value="F:carboxylic ester hydrolase activity"/>
    <property type="evidence" value="ECO:0007669"/>
    <property type="project" value="TreeGrafter"/>
</dbReference>
<comment type="caution">
    <text evidence="5">The sequence shown here is derived from an EMBL/GenBank/DDBJ whole genome shotgun (WGS) entry which is preliminary data.</text>
</comment>
<dbReference type="PROSITE" id="PS00122">
    <property type="entry name" value="CARBOXYLESTERASE_B_1"/>
    <property type="match status" value="1"/>
</dbReference>
<dbReference type="SUPFAM" id="SSF53474">
    <property type="entry name" value="alpha/beta-Hydrolases"/>
    <property type="match status" value="1"/>
</dbReference>
<dbReference type="Pfam" id="PF00135">
    <property type="entry name" value="COesterase"/>
    <property type="match status" value="1"/>
</dbReference>
<keyword evidence="2 3" id="KW-0378">Hydrolase</keyword>
<dbReference type="EMBL" id="JAACJM010000082">
    <property type="protein sequence ID" value="KAF5349361.1"/>
    <property type="molecule type" value="Genomic_DNA"/>
</dbReference>
<organism evidence="5 6">
    <name type="scientific">Tetrapyrgos nigripes</name>
    <dbReference type="NCBI Taxonomy" id="182062"/>
    <lineage>
        <taxon>Eukaryota</taxon>
        <taxon>Fungi</taxon>
        <taxon>Dikarya</taxon>
        <taxon>Basidiomycota</taxon>
        <taxon>Agaricomycotina</taxon>
        <taxon>Agaricomycetes</taxon>
        <taxon>Agaricomycetidae</taxon>
        <taxon>Agaricales</taxon>
        <taxon>Marasmiineae</taxon>
        <taxon>Marasmiaceae</taxon>
        <taxon>Tetrapyrgos</taxon>
    </lineage>
</organism>